<dbReference type="SUPFAM" id="SSF50022">
    <property type="entry name" value="ISP domain"/>
    <property type="match status" value="1"/>
</dbReference>
<dbReference type="SUPFAM" id="SSF55961">
    <property type="entry name" value="Bet v1-like"/>
    <property type="match status" value="1"/>
</dbReference>
<dbReference type="InterPro" id="IPR001663">
    <property type="entry name" value="Rng_hydr_dOase-A"/>
</dbReference>
<evidence type="ECO:0000256" key="4">
    <source>
        <dbReference type="ARBA" id="ARBA00023002"/>
    </source>
</evidence>
<dbReference type="CDD" id="cd00680">
    <property type="entry name" value="RHO_alpha_C"/>
    <property type="match status" value="1"/>
</dbReference>
<evidence type="ECO:0000256" key="3">
    <source>
        <dbReference type="ARBA" id="ARBA00022723"/>
    </source>
</evidence>
<keyword evidence="4" id="KW-0560">Oxidoreductase</keyword>
<evidence type="ECO:0000256" key="6">
    <source>
        <dbReference type="ARBA" id="ARBA00023014"/>
    </source>
</evidence>
<dbReference type="Gene3D" id="3.90.380.10">
    <property type="entry name" value="Naphthalene 1,2-dioxygenase Alpha Subunit, Chain A, domain 1"/>
    <property type="match status" value="1"/>
</dbReference>
<dbReference type="Proteomes" id="UP000190057">
    <property type="component" value="Chromosome"/>
</dbReference>
<feature type="domain" description="Rieske" evidence="7">
    <location>
        <begin position="25"/>
        <end position="131"/>
    </location>
</feature>
<dbReference type="PROSITE" id="PS51296">
    <property type="entry name" value="RIESKE"/>
    <property type="match status" value="1"/>
</dbReference>
<accession>A0ABN5BQD9</accession>
<organism evidence="8 9">
    <name type="scientific">Elizabethkingia anophelis R26</name>
    <dbReference type="NCBI Taxonomy" id="1246994"/>
    <lineage>
        <taxon>Bacteria</taxon>
        <taxon>Pseudomonadati</taxon>
        <taxon>Bacteroidota</taxon>
        <taxon>Flavobacteriia</taxon>
        <taxon>Flavobacteriales</taxon>
        <taxon>Weeksellaceae</taxon>
        <taxon>Elizabethkingia</taxon>
    </lineage>
</organism>
<keyword evidence="6" id="KW-0411">Iron-sulfur</keyword>
<dbReference type="Pfam" id="PF00848">
    <property type="entry name" value="Ring_hydroxyl_A"/>
    <property type="match status" value="1"/>
</dbReference>
<dbReference type="InterPro" id="IPR017941">
    <property type="entry name" value="Rieske_2Fe-2S"/>
</dbReference>
<keyword evidence="5" id="KW-0408">Iron</keyword>
<keyword evidence="9" id="KW-1185">Reference proteome</keyword>
<dbReference type="PANTHER" id="PTHR43756:SF5">
    <property type="entry name" value="CHOLINE MONOOXYGENASE, CHLOROPLASTIC"/>
    <property type="match status" value="1"/>
</dbReference>
<keyword evidence="2" id="KW-0001">2Fe-2S</keyword>
<sequence length="363" mass="42732">MIKNINYTDNCILDEEFKEIFHSGWFYVGLTDKLTQKNDYITYKCGNVSIFVQNFGDSLKCFSNICLHRFNSIHLENEGNGHLICSYHNWVYDEDGKPMVRSACLQEELEKCERRKLEEYEVEVCGRFVFVKINKDNTTTLENQLGSFYDRLLQLSLNFDRIINDDIVIMDHKANWKLLVENVLECYHCSSVHKETLVPIGIGAKKPENHLYDNGNDKIDYPMRITASQKEREEKLTFFNKTLYSHKSLQHWYIFPNLFITSTAGNLFYIGKLTPRKGNFTQLHAQFMMPKYTDLSKKEEMLLKAYATTSIDSSKKVIFEDREILETIQTNLYIVPEEAQIFGEEEFRIQAFHEKIKNIINYK</sequence>
<evidence type="ECO:0000313" key="9">
    <source>
        <dbReference type="Proteomes" id="UP000190057"/>
    </source>
</evidence>
<comment type="cofactor">
    <cofactor evidence="1">
        <name>Fe cation</name>
        <dbReference type="ChEBI" id="CHEBI:24875"/>
    </cofactor>
</comment>
<dbReference type="PANTHER" id="PTHR43756">
    <property type="entry name" value="CHOLINE MONOOXYGENASE, CHLOROPLASTIC"/>
    <property type="match status" value="1"/>
</dbReference>
<gene>
    <name evidence="8" type="ORF">BAZ09_007780</name>
</gene>
<dbReference type="GeneID" id="56684365"/>
<proteinExistence type="predicted"/>
<protein>
    <submittedName>
        <fullName evidence="8">Rieske (2Fe-2S) protein</fullName>
    </submittedName>
</protein>
<name>A0ABN5BQD9_9FLAO</name>
<dbReference type="EMBL" id="CP023401">
    <property type="protein sequence ID" value="ATC36122.1"/>
    <property type="molecule type" value="Genomic_DNA"/>
</dbReference>
<evidence type="ECO:0000259" key="7">
    <source>
        <dbReference type="PROSITE" id="PS51296"/>
    </source>
</evidence>
<evidence type="ECO:0000256" key="5">
    <source>
        <dbReference type="ARBA" id="ARBA00023004"/>
    </source>
</evidence>
<dbReference type="InterPro" id="IPR036922">
    <property type="entry name" value="Rieske_2Fe-2S_sf"/>
</dbReference>
<dbReference type="PRINTS" id="PR00090">
    <property type="entry name" value="RNGDIOXGNASE"/>
</dbReference>
<evidence type="ECO:0000256" key="2">
    <source>
        <dbReference type="ARBA" id="ARBA00022714"/>
    </source>
</evidence>
<dbReference type="RefSeq" id="WP_009087025.1">
    <property type="nucleotide sequence ID" value="NZ_ANIW01000049.1"/>
</dbReference>
<reference evidence="8 9" key="1">
    <citation type="submission" date="2017-09" db="EMBL/GenBank/DDBJ databases">
        <title>Complete circularized genomes of four mosquito-derived Elizabethkingia anophelis isolates.</title>
        <authorList>
            <person name="Nicholson A.C."/>
            <person name="Xu J."/>
        </authorList>
    </citation>
    <scope>NUCLEOTIDE SEQUENCE [LARGE SCALE GENOMIC DNA]</scope>
    <source>
        <strain evidence="8 9">R26</strain>
    </source>
</reference>
<dbReference type="Gene3D" id="2.102.10.10">
    <property type="entry name" value="Rieske [2Fe-2S] iron-sulphur domain"/>
    <property type="match status" value="1"/>
</dbReference>
<evidence type="ECO:0000313" key="8">
    <source>
        <dbReference type="EMBL" id="ATC36122.1"/>
    </source>
</evidence>
<evidence type="ECO:0000256" key="1">
    <source>
        <dbReference type="ARBA" id="ARBA00001962"/>
    </source>
</evidence>
<dbReference type="Pfam" id="PF00355">
    <property type="entry name" value="Rieske"/>
    <property type="match status" value="1"/>
</dbReference>
<keyword evidence="3" id="KW-0479">Metal-binding</keyword>
<dbReference type="InterPro" id="IPR015879">
    <property type="entry name" value="Ring_hydroxy_dOase_asu_C_dom"/>
</dbReference>